<evidence type="ECO:0000313" key="2">
    <source>
        <dbReference type="Proteomes" id="UP000012488"/>
    </source>
</evidence>
<dbReference type="GO" id="GO:0062192">
    <property type="term" value="F:L-rhamnose mutarotase activity"/>
    <property type="evidence" value="ECO:0007669"/>
    <property type="project" value="UniProtKB-EC"/>
</dbReference>
<dbReference type="InterPro" id="IPR011008">
    <property type="entry name" value="Dimeric_a/b-barrel"/>
</dbReference>
<dbReference type="RefSeq" id="WP_083920237.1">
    <property type="nucleotide sequence ID" value="NZ_CP043538.1"/>
</dbReference>
<proteinExistence type="predicted"/>
<reference evidence="1 2" key="2">
    <citation type="journal article" date="2013" name="Genome Announc.">
        <title>Draft Genome Sequence of Methylobacterium mesophilicum Strain SR1.6/6, Isolated from Citrus sinensis.</title>
        <authorList>
            <person name="Marinho Almeida D."/>
            <person name="Dini-Andreote F."/>
            <person name="Camargo Neves A.A."/>
            <person name="Juca Ramos R.T."/>
            <person name="Andreote F.D."/>
            <person name="Carneiro A.R."/>
            <person name="Oliveira de Souza Lima A."/>
            <person name="Caracciolo Gomes de Sa P.H."/>
            <person name="Ribeiro Barbosa M.S."/>
            <person name="Araujo W.L."/>
            <person name="Silva A."/>
        </authorList>
    </citation>
    <scope>NUCLEOTIDE SEQUENCE [LARGE SCALE GENOMIC DNA]</scope>
    <source>
        <strain evidence="1 2">SR1.6/6</strain>
    </source>
</reference>
<dbReference type="KEGG" id="mmes:MMSR116_28700"/>
<evidence type="ECO:0000313" key="1">
    <source>
        <dbReference type="EMBL" id="QGY06400.1"/>
    </source>
</evidence>
<dbReference type="Pfam" id="PF05336">
    <property type="entry name" value="rhaM"/>
    <property type="match status" value="1"/>
</dbReference>
<sequence>MARMEADATNAAWWRITVPCQRPLETRSPGEWWAPPDEVFHRDWSGRLRTETQPAGSETWQIYPGRRS</sequence>
<dbReference type="InterPro" id="IPR008000">
    <property type="entry name" value="Rham/fucose_mutarotase"/>
</dbReference>
<dbReference type="SUPFAM" id="SSF54909">
    <property type="entry name" value="Dimeric alpha+beta barrel"/>
    <property type="match status" value="1"/>
</dbReference>
<protein>
    <submittedName>
        <fullName evidence="1">L-rhamnose mutarotase</fullName>
        <ecNumber evidence="1">5.1.3.32</ecNumber>
    </submittedName>
</protein>
<name>A0A6B9FUU5_9HYPH</name>
<reference evidence="1 2" key="1">
    <citation type="journal article" date="2012" name="Genet. Mol. Biol.">
        <title>Analysis of 16S rRNA and mxaF genes revealing insights into Methylobacterium niche-specific plant association.</title>
        <authorList>
            <person name="Dourado M.N."/>
            <person name="Andreote F.D."/>
            <person name="Dini-Andreote F."/>
            <person name="Conti R."/>
            <person name="Araujo J.M."/>
            <person name="Araujo W.L."/>
        </authorList>
    </citation>
    <scope>NUCLEOTIDE SEQUENCE [LARGE SCALE GENOMIC DNA]</scope>
    <source>
        <strain evidence="1 2">SR1.6/6</strain>
    </source>
</reference>
<organism evidence="1 2">
    <name type="scientific">Methylobacterium mesophilicum SR1.6/6</name>
    <dbReference type="NCBI Taxonomy" id="908290"/>
    <lineage>
        <taxon>Bacteria</taxon>
        <taxon>Pseudomonadati</taxon>
        <taxon>Pseudomonadota</taxon>
        <taxon>Alphaproteobacteria</taxon>
        <taxon>Hyphomicrobiales</taxon>
        <taxon>Methylobacteriaceae</taxon>
        <taxon>Methylobacterium</taxon>
    </lineage>
</organism>
<gene>
    <name evidence="1" type="ORF">MMSR116_28700</name>
</gene>
<dbReference type="AlphaFoldDB" id="A0A6B9FUU5"/>
<dbReference type="EMBL" id="CP043538">
    <property type="protein sequence ID" value="QGY06400.1"/>
    <property type="molecule type" value="Genomic_DNA"/>
</dbReference>
<dbReference type="OrthoDB" id="9799608at2"/>
<accession>A0A6B9FUU5</accession>
<dbReference type="EC" id="5.1.3.32" evidence="1"/>
<dbReference type="Proteomes" id="UP000012488">
    <property type="component" value="Chromosome"/>
</dbReference>
<keyword evidence="1" id="KW-0413">Isomerase</keyword>